<dbReference type="InterPro" id="IPR036864">
    <property type="entry name" value="Zn2-C6_fun-type_DNA-bd_sf"/>
</dbReference>
<dbReference type="Pfam" id="PF00172">
    <property type="entry name" value="Zn_clus"/>
    <property type="match status" value="1"/>
</dbReference>
<protein>
    <submittedName>
        <fullName evidence="3">2631_t:CDS:1</fullName>
    </submittedName>
</protein>
<evidence type="ECO:0000259" key="2">
    <source>
        <dbReference type="PROSITE" id="PS50048"/>
    </source>
</evidence>
<dbReference type="AlphaFoldDB" id="A0A9N9P9P1"/>
<dbReference type="GO" id="GO:0000981">
    <property type="term" value="F:DNA-binding transcription factor activity, RNA polymerase II-specific"/>
    <property type="evidence" value="ECO:0007669"/>
    <property type="project" value="InterPro"/>
</dbReference>
<keyword evidence="4" id="KW-1185">Reference proteome</keyword>
<dbReference type="CDD" id="cd00067">
    <property type="entry name" value="GAL4"/>
    <property type="match status" value="1"/>
</dbReference>
<keyword evidence="1" id="KW-0539">Nucleus</keyword>
<organism evidence="3 4">
    <name type="scientific">Dentiscutata erythropus</name>
    <dbReference type="NCBI Taxonomy" id="1348616"/>
    <lineage>
        <taxon>Eukaryota</taxon>
        <taxon>Fungi</taxon>
        <taxon>Fungi incertae sedis</taxon>
        <taxon>Mucoromycota</taxon>
        <taxon>Glomeromycotina</taxon>
        <taxon>Glomeromycetes</taxon>
        <taxon>Diversisporales</taxon>
        <taxon>Gigasporaceae</taxon>
        <taxon>Dentiscutata</taxon>
    </lineage>
</organism>
<dbReference type="PANTHER" id="PTHR31668">
    <property type="entry name" value="GLUCOSE TRANSPORT TRANSCRIPTION REGULATOR RGT1-RELATED-RELATED"/>
    <property type="match status" value="1"/>
</dbReference>
<reference evidence="3" key="1">
    <citation type="submission" date="2021-06" db="EMBL/GenBank/DDBJ databases">
        <authorList>
            <person name="Kallberg Y."/>
            <person name="Tangrot J."/>
            <person name="Rosling A."/>
        </authorList>
    </citation>
    <scope>NUCLEOTIDE SEQUENCE</scope>
    <source>
        <strain evidence="3">MA453B</strain>
    </source>
</reference>
<feature type="domain" description="Zn(2)-C6 fungal-type" evidence="2">
    <location>
        <begin position="27"/>
        <end position="56"/>
    </location>
</feature>
<dbReference type="InterPro" id="IPR001138">
    <property type="entry name" value="Zn2Cys6_DnaBD"/>
</dbReference>
<proteinExistence type="predicted"/>
<name>A0A9N9P9P1_9GLOM</name>
<dbReference type="PROSITE" id="PS50048">
    <property type="entry name" value="ZN2_CY6_FUNGAL_2"/>
    <property type="match status" value="1"/>
</dbReference>
<gene>
    <name evidence="3" type="ORF">DERYTH_LOCUS23707</name>
</gene>
<evidence type="ECO:0000256" key="1">
    <source>
        <dbReference type="ARBA" id="ARBA00023242"/>
    </source>
</evidence>
<comment type="caution">
    <text evidence="3">The sequence shown here is derived from an EMBL/GenBank/DDBJ whole genome shotgun (WGS) entry which is preliminary data.</text>
</comment>
<dbReference type="Gene3D" id="4.10.240.10">
    <property type="entry name" value="Zn(2)-C6 fungal-type DNA-binding domain"/>
    <property type="match status" value="1"/>
</dbReference>
<dbReference type="SUPFAM" id="SSF57701">
    <property type="entry name" value="Zn2/Cys6 DNA-binding domain"/>
    <property type="match status" value="1"/>
</dbReference>
<dbReference type="EMBL" id="CAJVPY010037077">
    <property type="protein sequence ID" value="CAG8802576.1"/>
    <property type="molecule type" value="Genomic_DNA"/>
</dbReference>
<dbReference type="GO" id="GO:0008270">
    <property type="term" value="F:zinc ion binding"/>
    <property type="evidence" value="ECO:0007669"/>
    <property type="project" value="InterPro"/>
</dbReference>
<sequence>FKKYLYIESNITQIYLFMIPRTKVTTACQYCQTKKIKCSGPPECAKCREKNQVCNFITERKKRGPAPRTKRDVIESLATRRAKIGYRPSSFANFNQKSYANVDNIIELNLVGQHCINHISELENRHMPHVYHNGFFHNRNEVLDSNSDAIQLQVESHMYNLNNIEIEDNMNVEFLTPRTASFSSLSSRPHHNPLRFLSENHHFMWNQQQKRIQ</sequence>
<evidence type="ECO:0000313" key="4">
    <source>
        <dbReference type="Proteomes" id="UP000789405"/>
    </source>
</evidence>
<feature type="non-terminal residue" evidence="3">
    <location>
        <position position="213"/>
    </location>
</feature>
<dbReference type="SMART" id="SM00066">
    <property type="entry name" value="GAL4"/>
    <property type="match status" value="1"/>
</dbReference>
<dbReference type="OrthoDB" id="2123952at2759"/>
<evidence type="ECO:0000313" key="3">
    <source>
        <dbReference type="EMBL" id="CAG8802576.1"/>
    </source>
</evidence>
<accession>A0A9N9P9P1</accession>
<dbReference type="Proteomes" id="UP000789405">
    <property type="component" value="Unassembled WGS sequence"/>
</dbReference>
<dbReference type="InterPro" id="IPR050797">
    <property type="entry name" value="Carb_Metab_Trans_Reg"/>
</dbReference>